<dbReference type="InterPro" id="IPR028098">
    <property type="entry name" value="Glyco_trans_4-like_N"/>
</dbReference>
<keyword evidence="4" id="KW-1185">Reference proteome</keyword>
<evidence type="ECO:0000313" key="3">
    <source>
        <dbReference type="EMBL" id="BDR93017.1"/>
    </source>
</evidence>
<dbReference type="Pfam" id="PF00534">
    <property type="entry name" value="Glycos_transf_1"/>
    <property type="match status" value="1"/>
</dbReference>
<organism evidence="3 4">
    <name type="scientific">Vulcanisaeta souniana JCM 11219</name>
    <dbReference type="NCBI Taxonomy" id="1293586"/>
    <lineage>
        <taxon>Archaea</taxon>
        <taxon>Thermoproteota</taxon>
        <taxon>Thermoprotei</taxon>
        <taxon>Thermoproteales</taxon>
        <taxon>Thermoproteaceae</taxon>
        <taxon>Vulcanisaeta</taxon>
    </lineage>
</organism>
<accession>A0ABN6ST34</accession>
<dbReference type="CDD" id="cd03801">
    <property type="entry name" value="GT4_PimA-like"/>
    <property type="match status" value="1"/>
</dbReference>
<dbReference type="RefSeq" id="WP_188603844.1">
    <property type="nucleotide sequence ID" value="NZ_AP026830.1"/>
</dbReference>
<evidence type="ECO:0008006" key="5">
    <source>
        <dbReference type="Google" id="ProtNLM"/>
    </source>
</evidence>
<feature type="domain" description="Glycosyl transferase family 1" evidence="1">
    <location>
        <begin position="209"/>
        <end position="365"/>
    </location>
</feature>
<name>A0ABN6ST34_9CREN</name>
<reference evidence="4" key="1">
    <citation type="submission" date="2022-09" db="EMBL/GenBank/DDBJ databases">
        <title>Complete genome sequence of Vulcanisaeta souniana.</title>
        <authorList>
            <person name="Kato S."/>
            <person name="Itoh T."/>
            <person name="Ohkuma M."/>
        </authorList>
    </citation>
    <scope>NUCLEOTIDE SEQUENCE [LARGE SCALE GENOMIC DNA]</scope>
    <source>
        <strain evidence="4">JCM 11219</strain>
    </source>
</reference>
<dbReference type="InterPro" id="IPR050194">
    <property type="entry name" value="Glycosyltransferase_grp1"/>
</dbReference>
<dbReference type="SUPFAM" id="SSF53756">
    <property type="entry name" value="UDP-Glycosyltransferase/glycogen phosphorylase"/>
    <property type="match status" value="1"/>
</dbReference>
<dbReference type="EMBL" id="AP026830">
    <property type="protein sequence ID" value="BDR93017.1"/>
    <property type="molecule type" value="Genomic_DNA"/>
</dbReference>
<proteinExistence type="predicted"/>
<protein>
    <recommendedName>
        <fullName evidence="5">Glycosyltransferase family 1 protein</fullName>
    </recommendedName>
</protein>
<dbReference type="Proteomes" id="UP001060771">
    <property type="component" value="Chromosome"/>
</dbReference>
<evidence type="ECO:0000313" key="4">
    <source>
        <dbReference type="Proteomes" id="UP001060771"/>
    </source>
</evidence>
<dbReference type="Gene3D" id="3.40.50.2000">
    <property type="entry name" value="Glycogen Phosphorylase B"/>
    <property type="match status" value="2"/>
</dbReference>
<sequence length="400" mass="46168">MAIRVLHLSWEFPPHMIGGLGRHVYHITRHLVKDGVDTTVISISLPGAPLQDEVDGVHIRRVDPFRFRSTSFITWVLNFNEEMIEEALKVYDEQGFDLIHVHDWLTGPAGIALKHMLRKPLVVTIHATEAGRRGGIHNEEQFIIHSWEWRATYEAWKVIVCSNYMLNEVSAVHGVPKDKLIMIPNGIDVDYIDSISVKPGFRDLYALPSERLIVFVGRLVHEKGPDLVLAAFRELLKWDWNLKLLVVGDGPMREHLMELAHEWGIWNKVYFTGRVDDETLYSILKVSDLAILPSRYEPFGITILEAMATGLAVITSKVGGPDEIVRDWYNGVKVMPNNTEEIIETSKILLSNDELRERIARNARESVLKWYTWDRIARWTKRVYQDVLEEHRSANWISLW</sequence>
<dbReference type="GeneID" id="76207651"/>
<gene>
    <name evidence="3" type="ORF">Vsou_21100</name>
</gene>
<dbReference type="PANTHER" id="PTHR45947">
    <property type="entry name" value="SULFOQUINOVOSYL TRANSFERASE SQD2"/>
    <property type="match status" value="1"/>
</dbReference>
<dbReference type="InterPro" id="IPR001296">
    <property type="entry name" value="Glyco_trans_1"/>
</dbReference>
<dbReference type="PANTHER" id="PTHR45947:SF3">
    <property type="entry name" value="SULFOQUINOVOSYL TRANSFERASE SQD2"/>
    <property type="match status" value="1"/>
</dbReference>
<evidence type="ECO:0000259" key="1">
    <source>
        <dbReference type="Pfam" id="PF00534"/>
    </source>
</evidence>
<feature type="domain" description="Glycosyltransferase subfamily 4-like N-terminal" evidence="2">
    <location>
        <begin position="17"/>
        <end position="190"/>
    </location>
</feature>
<dbReference type="Pfam" id="PF13439">
    <property type="entry name" value="Glyco_transf_4"/>
    <property type="match status" value="1"/>
</dbReference>
<evidence type="ECO:0000259" key="2">
    <source>
        <dbReference type="Pfam" id="PF13439"/>
    </source>
</evidence>